<dbReference type="HAMAP" id="MF_01972">
    <property type="entry name" value="T23O"/>
    <property type="match status" value="1"/>
</dbReference>
<dbReference type="PANTHER" id="PTHR10138:SF0">
    <property type="entry name" value="TRYPTOPHAN 2,3-DIOXYGENASE"/>
    <property type="match status" value="1"/>
</dbReference>
<evidence type="ECO:0000313" key="10">
    <source>
        <dbReference type="EMBL" id="TQV80744.1"/>
    </source>
</evidence>
<accession>A0A545TU58</accession>
<proteinExistence type="inferred from homology"/>
<dbReference type="Pfam" id="PF03301">
    <property type="entry name" value="Trp_dioxygenase"/>
    <property type="match status" value="1"/>
</dbReference>
<evidence type="ECO:0000256" key="8">
    <source>
        <dbReference type="ARBA" id="ARBA00050412"/>
    </source>
</evidence>
<dbReference type="AlphaFoldDB" id="A0A545TU58"/>
<comment type="similarity">
    <text evidence="9">Belongs to the tryptophan 2,3-dioxygenase family.</text>
</comment>
<dbReference type="GO" id="GO:0019442">
    <property type="term" value="P:L-tryptophan catabolic process to acetyl-CoA"/>
    <property type="evidence" value="ECO:0007669"/>
    <property type="project" value="TreeGrafter"/>
</dbReference>
<comment type="cofactor">
    <cofactor evidence="9">
        <name>heme</name>
        <dbReference type="ChEBI" id="CHEBI:30413"/>
    </cofactor>
    <text evidence="9">Binds 1 heme group per subunit.</text>
</comment>
<comment type="catalytic activity">
    <reaction evidence="8 9">
        <text>L-tryptophan + O2 = N-formyl-L-kynurenine</text>
        <dbReference type="Rhea" id="RHEA:24536"/>
        <dbReference type="ChEBI" id="CHEBI:15379"/>
        <dbReference type="ChEBI" id="CHEBI:57912"/>
        <dbReference type="ChEBI" id="CHEBI:58629"/>
        <dbReference type="EC" id="1.13.11.11"/>
    </reaction>
</comment>
<evidence type="ECO:0000256" key="7">
    <source>
        <dbReference type="ARBA" id="ARBA00023079"/>
    </source>
</evidence>
<evidence type="ECO:0000256" key="9">
    <source>
        <dbReference type="HAMAP-Rule" id="MF_01972"/>
    </source>
</evidence>
<feature type="binding site" evidence="9">
    <location>
        <position position="119"/>
    </location>
    <ligand>
        <name>substrate</name>
    </ligand>
</feature>
<dbReference type="FunFam" id="1.20.58.480:FF:000001">
    <property type="entry name" value="Tryptophan 2,3-dioxygenase"/>
    <property type="match status" value="1"/>
</dbReference>
<dbReference type="GO" id="GO:0020037">
    <property type="term" value="F:heme binding"/>
    <property type="evidence" value="ECO:0007669"/>
    <property type="project" value="UniProtKB-UniRule"/>
</dbReference>
<keyword evidence="7 9" id="KW-0823">Tryptophan catabolism</keyword>
<dbReference type="GO" id="GO:0004833">
    <property type="term" value="F:L-tryptophan 2,3-dioxygenase activity"/>
    <property type="evidence" value="ECO:0007669"/>
    <property type="project" value="UniProtKB-UniRule"/>
</dbReference>
<dbReference type="EC" id="1.13.11.11" evidence="9"/>
<organism evidence="10 11">
    <name type="scientific">Denitrobaculum tricleocarpae</name>
    <dbReference type="NCBI Taxonomy" id="2591009"/>
    <lineage>
        <taxon>Bacteria</taxon>
        <taxon>Pseudomonadati</taxon>
        <taxon>Pseudomonadota</taxon>
        <taxon>Alphaproteobacteria</taxon>
        <taxon>Rhodospirillales</taxon>
        <taxon>Rhodospirillaceae</taxon>
        <taxon>Denitrobaculum</taxon>
    </lineage>
</organism>
<evidence type="ECO:0000256" key="3">
    <source>
        <dbReference type="ARBA" id="ARBA00022723"/>
    </source>
</evidence>
<dbReference type="Gene3D" id="1.20.58.480">
    <property type="match status" value="1"/>
</dbReference>
<reference evidence="10 11" key="1">
    <citation type="submission" date="2019-06" db="EMBL/GenBank/DDBJ databases">
        <title>Whole genome sequence for Rhodospirillaceae sp. R148.</title>
        <authorList>
            <person name="Wang G."/>
        </authorList>
    </citation>
    <scope>NUCLEOTIDE SEQUENCE [LARGE SCALE GENOMIC DNA]</scope>
    <source>
        <strain evidence="10 11">R148</strain>
    </source>
</reference>
<feature type="binding site" evidence="9">
    <location>
        <begin position="53"/>
        <end position="57"/>
    </location>
    <ligand>
        <name>substrate</name>
    </ligand>
</feature>
<dbReference type="GO" id="GO:0046872">
    <property type="term" value="F:metal ion binding"/>
    <property type="evidence" value="ECO:0007669"/>
    <property type="project" value="UniProtKB-KW"/>
</dbReference>
<comment type="function">
    <text evidence="9">Heme-dependent dioxygenase that catalyzes the oxidative cleavage of the L-tryptophan (L-Trp) pyrrole ring and converts L-tryptophan to N-formyl-L-kynurenine. Catalyzes the oxidative cleavage of the indole moiety.</text>
</comment>
<dbReference type="UniPathway" id="UPA00333">
    <property type="reaction ID" value="UER00453"/>
</dbReference>
<dbReference type="Proteomes" id="UP000315252">
    <property type="component" value="Unassembled WGS sequence"/>
</dbReference>
<dbReference type="SUPFAM" id="SSF140959">
    <property type="entry name" value="Indolic compounds 2,3-dioxygenase-like"/>
    <property type="match status" value="1"/>
</dbReference>
<dbReference type="InterPro" id="IPR037217">
    <property type="entry name" value="Trp/Indoleamine_2_3_dOase-like"/>
</dbReference>
<dbReference type="GO" id="GO:0019441">
    <property type="term" value="P:L-tryptophan catabolic process to kynurenine"/>
    <property type="evidence" value="ECO:0007669"/>
    <property type="project" value="UniProtKB-UniRule"/>
</dbReference>
<evidence type="ECO:0000313" key="11">
    <source>
        <dbReference type="Proteomes" id="UP000315252"/>
    </source>
</evidence>
<keyword evidence="6 9" id="KW-0408">Iron</keyword>
<dbReference type="InterPro" id="IPR004981">
    <property type="entry name" value="Trp_2_3_dOase"/>
</dbReference>
<comment type="pathway">
    <text evidence="9">Amino-acid degradation; L-tryptophan degradation via kynurenine pathway; L-kynurenine from L-tryptophan: step 1/2.</text>
</comment>
<dbReference type="NCBIfam" id="TIGR03036">
    <property type="entry name" value="trp_2_3_diox"/>
    <property type="match status" value="1"/>
</dbReference>
<evidence type="ECO:0000256" key="5">
    <source>
        <dbReference type="ARBA" id="ARBA00023002"/>
    </source>
</evidence>
<feature type="binding site" description="axial binding residue" evidence="9">
    <location>
        <position position="242"/>
    </location>
    <ligand>
        <name>heme</name>
        <dbReference type="ChEBI" id="CHEBI:30413"/>
    </ligand>
    <ligandPart>
        <name>Fe</name>
        <dbReference type="ChEBI" id="CHEBI:18248"/>
    </ligandPart>
</feature>
<gene>
    <name evidence="9 10" type="primary">kynA</name>
    <name evidence="10" type="ORF">FKG95_11360</name>
</gene>
<dbReference type="PANTHER" id="PTHR10138">
    <property type="entry name" value="TRYPTOPHAN 2,3-DIOXYGENASE"/>
    <property type="match status" value="1"/>
</dbReference>
<keyword evidence="5 9" id="KW-0560">Oxidoreductase</keyword>
<dbReference type="RefSeq" id="WP_142896458.1">
    <property type="nucleotide sequence ID" value="NZ_ML660054.1"/>
</dbReference>
<dbReference type="EMBL" id="VHSH01000003">
    <property type="protein sequence ID" value="TQV80744.1"/>
    <property type="molecule type" value="Genomic_DNA"/>
</dbReference>
<evidence type="ECO:0000256" key="4">
    <source>
        <dbReference type="ARBA" id="ARBA00022964"/>
    </source>
</evidence>
<evidence type="ECO:0000256" key="1">
    <source>
        <dbReference type="ARBA" id="ARBA00011881"/>
    </source>
</evidence>
<dbReference type="InterPro" id="IPR017485">
    <property type="entry name" value="Trp_2-3-dOase_bac"/>
</dbReference>
<evidence type="ECO:0000256" key="2">
    <source>
        <dbReference type="ARBA" id="ARBA00022617"/>
    </source>
</evidence>
<keyword evidence="3 9" id="KW-0479">Metal-binding</keyword>
<protein>
    <recommendedName>
        <fullName evidence="9">Tryptophan 2,3-dioxygenase</fullName>
        <shortName evidence="9">TDO</shortName>
        <ecNumber evidence="9">1.13.11.11</ecNumber>
    </recommendedName>
    <alternativeName>
        <fullName evidence="9">Tryptamin 2,3-dioxygenase</fullName>
    </alternativeName>
    <alternativeName>
        <fullName evidence="9">Tryptophan oxygenase</fullName>
        <shortName evidence="9">TO</shortName>
        <shortName evidence="9">TRPO</shortName>
    </alternativeName>
    <alternativeName>
        <fullName evidence="9">Tryptophan pyrrolase</fullName>
    </alternativeName>
    <alternativeName>
        <fullName evidence="9">Tryptophanase</fullName>
    </alternativeName>
</protein>
<feature type="binding site" evidence="9">
    <location>
        <position position="256"/>
    </location>
    <ligand>
        <name>substrate</name>
    </ligand>
</feature>
<sequence length="284" mass="32578">MPEDKKSTATAASLPDGAHSDFTESMSYGDYLGLDRLLTSQNPVSAEHDEQLFIIIHQATELWMKLILHELHAAVTCIRADNLSPAFKMLARVARIQSQLIQSWSVLSTMTPADYLRFRDQLGLSSGFQSFQYREIEFLLGNKKPALLAPHRHKAEIHDRLKAVLDAPSLYDEVVLLLARRGFPIDSEVTNRDWSQPYKAARSVEEAWLQVYRSPETHWELYDLAEKLVDQEDSFQQWRFRHLKTVSRIIGHKRGTGGTSGVNYLSKALDYTFFPELWNLRTSL</sequence>
<keyword evidence="4 9" id="KW-0223">Dioxygenase</keyword>
<evidence type="ECO:0000256" key="6">
    <source>
        <dbReference type="ARBA" id="ARBA00023004"/>
    </source>
</evidence>
<name>A0A545TU58_9PROT</name>
<keyword evidence="2 9" id="KW-0349">Heme</keyword>
<keyword evidence="11" id="KW-1185">Reference proteome</keyword>
<feature type="binding site" evidence="9">
    <location>
        <position position="115"/>
    </location>
    <ligand>
        <name>substrate</name>
    </ligand>
</feature>
<comment type="caution">
    <text evidence="10">The sequence shown here is derived from an EMBL/GenBank/DDBJ whole genome shotgun (WGS) entry which is preliminary data.</text>
</comment>
<dbReference type="OrthoDB" id="9776847at2"/>
<comment type="subunit">
    <text evidence="1 9">Homotetramer.</text>
</comment>